<name>A0A6J6AJD1_9ZZZZ</name>
<dbReference type="Pfam" id="PF04909">
    <property type="entry name" value="Amidohydro_2"/>
    <property type="match status" value="1"/>
</dbReference>
<gene>
    <name evidence="4" type="ORF">UFOPK1906_00668</name>
    <name evidence="5" type="ORF">UFOPK2624_01839</name>
    <name evidence="6" type="ORF">UFOPK3010_00799</name>
    <name evidence="7" type="ORF">UFOPK3785_00292</name>
    <name evidence="3" type="ORF">UFOPK4201_00288</name>
    <name evidence="8" type="ORF">UFOPK4371_01722</name>
</gene>
<keyword evidence="1" id="KW-0456">Lyase</keyword>
<reference evidence="3" key="1">
    <citation type="submission" date="2020-05" db="EMBL/GenBank/DDBJ databases">
        <authorList>
            <person name="Chiriac C."/>
            <person name="Salcher M."/>
            <person name="Ghai R."/>
            <person name="Kavagutti S V."/>
        </authorList>
    </citation>
    <scope>NUCLEOTIDE SEQUENCE</scope>
</reference>
<evidence type="ECO:0000313" key="4">
    <source>
        <dbReference type="EMBL" id="CAB4619778.1"/>
    </source>
</evidence>
<evidence type="ECO:0000313" key="7">
    <source>
        <dbReference type="EMBL" id="CAB4942437.1"/>
    </source>
</evidence>
<dbReference type="SUPFAM" id="SSF51556">
    <property type="entry name" value="Metallo-dependent hydrolases"/>
    <property type="match status" value="1"/>
</dbReference>
<dbReference type="GO" id="GO:0016787">
    <property type="term" value="F:hydrolase activity"/>
    <property type="evidence" value="ECO:0007669"/>
    <property type="project" value="InterPro"/>
</dbReference>
<dbReference type="PANTHER" id="PTHR21240:SF28">
    <property type="entry name" value="ISO-OROTATE DECARBOXYLASE (EUROFUNG)"/>
    <property type="match status" value="1"/>
</dbReference>
<dbReference type="InterPro" id="IPR032466">
    <property type="entry name" value="Metal_Hydrolase"/>
</dbReference>
<evidence type="ECO:0000259" key="2">
    <source>
        <dbReference type="Pfam" id="PF04909"/>
    </source>
</evidence>
<dbReference type="EMBL" id="CAFAAM010000092">
    <property type="protein sequence ID" value="CAB4804728.1"/>
    <property type="molecule type" value="Genomic_DNA"/>
</dbReference>
<dbReference type="GO" id="GO:0005737">
    <property type="term" value="C:cytoplasm"/>
    <property type="evidence" value="ECO:0007669"/>
    <property type="project" value="TreeGrafter"/>
</dbReference>
<dbReference type="InterPro" id="IPR006680">
    <property type="entry name" value="Amidohydro-rel"/>
</dbReference>
<dbReference type="GO" id="GO:0016831">
    <property type="term" value="F:carboxy-lyase activity"/>
    <property type="evidence" value="ECO:0007669"/>
    <property type="project" value="InterPro"/>
</dbReference>
<dbReference type="EMBL" id="CAEZXY010000127">
    <property type="protein sequence ID" value="CAB4722883.1"/>
    <property type="molecule type" value="Genomic_DNA"/>
</dbReference>
<accession>A0A6J6AJD1</accession>
<protein>
    <submittedName>
        <fullName evidence="3">Unannotated protein</fullName>
    </submittedName>
</protein>
<organism evidence="3">
    <name type="scientific">freshwater metagenome</name>
    <dbReference type="NCBI Taxonomy" id="449393"/>
    <lineage>
        <taxon>unclassified sequences</taxon>
        <taxon>metagenomes</taxon>
        <taxon>ecological metagenomes</taxon>
    </lineage>
</organism>
<evidence type="ECO:0000313" key="5">
    <source>
        <dbReference type="EMBL" id="CAB4722883.1"/>
    </source>
</evidence>
<dbReference type="GO" id="GO:0019748">
    <property type="term" value="P:secondary metabolic process"/>
    <property type="evidence" value="ECO:0007669"/>
    <property type="project" value="TreeGrafter"/>
</dbReference>
<dbReference type="EMBL" id="CAEUNJ010000008">
    <property type="protein sequence ID" value="CAB4370556.1"/>
    <property type="molecule type" value="Genomic_DNA"/>
</dbReference>
<dbReference type="EMBL" id="CAEZVC010000030">
    <property type="protein sequence ID" value="CAB4619778.1"/>
    <property type="molecule type" value="Genomic_DNA"/>
</dbReference>
<feature type="domain" description="Amidohydrolase-related" evidence="2">
    <location>
        <begin position="95"/>
        <end position="384"/>
    </location>
</feature>
<evidence type="ECO:0000313" key="6">
    <source>
        <dbReference type="EMBL" id="CAB4804728.1"/>
    </source>
</evidence>
<dbReference type="PANTHER" id="PTHR21240">
    <property type="entry name" value="2-AMINO-3-CARBOXYLMUCONATE-6-SEMIALDEHYDE DECARBOXYLASE"/>
    <property type="match status" value="1"/>
</dbReference>
<dbReference type="AlphaFoldDB" id="A0A6J6AJD1"/>
<sequence>MTEITTVFDADNHYYEPMDAFTRYIEPEFKRRCMMWAEVNGRQMLLVGGKINRFIPNPTFDMLSAPGSLEQYFRGRNPKGDSVKDLFGELLPCDPAYRDREIRLKTMDSLNVDGALFFPTLAVGMEQALGDDLPAAQAAFRAFNRWLEEDWGFAYENRIFSTPYIVLSDVDNAVAELEWALDRDARVVLVGTGPVRTDEGLKSPGDPRFDPFWARVQESGVTIVYHGGANAYYDLITMWGEKSEMEAHKFEPLRQALSHDAVADTFAALILHGVMDRFPNIRFATVETGANWVRPLLKRFGKIYGQTPSMFTNNPVEQFKKNVWVSPFYEDDLDLLRDTLGADRLMLGSDWPHTEGMADPFTFITDLTEAGFSPDEQQLIMYDNCKSLTVRRPA</sequence>
<evidence type="ECO:0000313" key="3">
    <source>
        <dbReference type="EMBL" id="CAB4370556.1"/>
    </source>
</evidence>
<evidence type="ECO:0000313" key="8">
    <source>
        <dbReference type="EMBL" id="CAB5078570.1"/>
    </source>
</evidence>
<evidence type="ECO:0000256" key="1">
    <source>
        <dbReference type="ARBA" id="ARBA00023239"/>
    </source>
</evidence>
<dbReference type="EMBL" id="CAFBRD010000131">
    <property type="protein sequence ID" value="CAB5078570.1"/>
    <property type="molecule type" value="Genomic_DNA"/>
</dbReference>
<dbReference type="EMBL" id="CAFBNJ010000009">
    <property type="protein sequence ID" value="CAB4942437.1"/>
    <property type="molecule type" value="Genomic_DNA"/>
</dbReference>
<proteinExistence type="predicted"/>
<dbReference type="Gene3D" id="3.20.20.140">
    <property type="entry name" value="Metal-dependent hydrolases"/>
    <property type="match status" value="1"/>
</dbReference>
<dbReference type="InterPro" id="IPR032465">
    <property type="entry name" value="ACMSD"/>
</dbReference>